<evidence type="ECO:0000256" key="3">
    <source>
        <dbReference type="ARBA" id="ARBA00022679"/>
    </source>
</evidence>
<gene>
    <name evidence="5" type="ORF">ACFSC0_19545</name>
</gene>
<name>A0ABW4N6H0_9CAUL</name>
<evidence type="ECO:0000256" key="2">
    <source>
        <dbReference type="ARBA" id="ARBA00022643"/>
    </source>
</evidence>
<evidence type="ECO:0000256" key="1">
    <source>
        <dbReference type="ARBA" id="ARBA00022630"/>
    </source>
</evidence>
<dbReference type="Proteomes" id="UP001597237">
    <property type="component" value="Unassembled WGS sequence"/>
</dbReference>
<dbReference type="RefSeq" id="WP_377281638.1">
    <property type="nucleotide sequence ID" value="NZ_JBHRSI010000004.1"/>
</dbReference>
<reference evidence="6" key="1">
    <citation type="journal article" date="2019" name="Int. J. Syst. Evol. Microbiol.">
        <title>The Global Catalogue of Microorganisms (GCM) 10K type strain sequencing project: providing services to taxonomists for standard genome sequencing and annotation.</title>
        <authorList>
            <consortium name="The Broad Institute Genomics Platform"/>
            <consortium name="The Broad Institute Genome Sequencing Center for Infectious Disease"/>
            <person name="Wu L."/>
            <person name="Ma J."/>
        </authorList>
    </citation>
    <scope>NUCLEOTIDE SEQUENCE [LARGE SCALE GENOMIC DNA]</scope>
    <source>
        <strain evidence="6">DFY28</strain>
    </source>
</reference>
<protein>
    <submittedName>
        <fullName evidence="5">Uncharacterized protein</fullName>
    </submittedName>
</protein>
<keyword evidence="2" id="KW-0288">FMN</keyword>
<sequence length="163" mass="18244">MDELVFQGLVAAGAGLFARELEVPGRAQFPTAPDDWPDALCRGTLNFRISELPKVLQARGWSDIKGLDRRGFSPVFEIPQDKIVGNTLQPSASVPENGRAQVWRARLEANSRSTTCWVLRRINSGYGRVLELVSDERLRDTLDLATGTEWPAMLRMYGLWRTG</sequence>
<evidence type="ECO:0000313" key="5">
    <source>
        <dbReference type="EMBL" id="MFD1785599.1"/>
    </source>
</evidence>
<proteinExistence type="predicted"/>
<keyword evidence="4" id="KW-0547">Nucleotide-binding</keyword>
<keyword evidence="6" id="KW-1185">Reference proteome</keyword>
<dbReference type="EMBL" id="JBHUEY010000012">
    <property type="protein sequence ID" value="MFD1785599.1"/>
    <property type="molecule type" value="Genomic_DNA"/>
</dbReference>
<comment type="caution">
    <text evidence="5">The sequence shown here is derived from an EMBL/GenBank/DDBJ whole genome shotgun (WGS) entry which is preliminary data.</text>
</comment>
<keyword evidence="3" id="KW-0808">Transferase</keyword>
<evidence type="ECO:0000256" key="4">
    <source>
        <dbReference type="ARBA" id="ARBA00022741"/>
    </source>
</evidence>
<accession>A0ABW4N6H0</accession>
<keyword evidence="1" id="KW-0285">Flavoprotein</keyword>
<dbReference type="Gene3D" id="2.40.30.30">
    <property type="entry name" value="Riboflavin kinase-like"/>
    <property type="match status" value="1"/>
</dbReference>
<evidence type="ECO:0000313" key="6">
    <source>
        <dbReference type="Proteomes" id="UP001597237"/>
    </source>
</evidence>
<dbReference type="InterPro" id="IPR023465">
    <property type="entry name" value="Riboflavin_kinase_dom_sf"/>
</dbReference>
<organism evidence="5 6">
    <name type="scientific">Phenylobacterium terrae</name>
    <dbReference type="NCBI Taxonomy" id="2665495"/>
    <lineage>
        <taxon>Bacteria</taxon>
        <taxon>Pseudomonadati</taxon>
        <taxon>Pseudomonadota</taxon>
        <taxon>Alphaproteobacteria</taxon>
        <taxon>Caulobacterales</taxon>
        <taxon>Caulobacteraceae</taxon>
        <taxon>Phenylobacterium</taxon>
    </lineage>
</organism>